<evidence type="ECO:0000313" key="3">
    <source>
        <dbReference type="Proteomes" id="UP000289738"/>
    </source>
</evidence>
<feature type="compositionally biased region" description="Acidic residues" evidence="1">
    <location>
        <begin position="63"/>
        <end position="77"/>
    </location>
</feature>
<evidence type="ECO:0000313" key="2">
    <source>
        <dbReference type="EMBL" id="RYR64013.1"/>
    </source>
</evidence>
<organism evidence="2 3">
    <name type="scientific">Arachis hypogaea</name>
    <name type="common">Peanut</name>
    <dbReference type="NCBI Taxonomy" id="3818"/>
    <lineage>
        <taxon>Eukaryota</taxon>
        <taxon>Viridiplantae</taxon>
        <taxon>Streptophyta</taxon>
        <taxon>Embryophyta</taxon>
        <taxon>Tracheophyta</taxon>
        <taxon>Spermatophyta</taxon>
        <taxon>Magnoliopsida</taxon>
        <taxon>eudicotyledons</taxon>
        <taxon>Gunneridae</taxon>
        <taxon>Pentapetalae</taxon>
        <taxon>rosids</taxon>
        <taxon>fabids</taxon>
        <taxon>Fabales</taxon>
        <taxon>Fabaceae</taxon>
        <taxon>Papilionoideae</taxon>
        <taxon>50 kb inversion clade</taxon>
        <taxon>dalbergioids sensu lato</taxon>
        <taxon>Dalbergieae</taxon>
        <taxon>Pterocarpus clade</taxon>
        <taxon>Arachis</taxon>
    </lineage>
</organism>
<accession>A0A445DLE2</accession>
<evidence type="ECO:0000256" key="1">
    <source>
        <dbReference type="SAM" id="MobiDB-lite"/>
    </source>
</evidence>
<reference evidence="2 3" key="1">
    <citation type="submission" date="2019-01" db="EMBL/GenBank/DDBJ databases">
        <title>Sequencing of cultivated peanut Arachis hypogaea provides insights into genome evolution and oil improvement.</title>
        <authorList>
            <person name="Chen X."/>
        </authorList>
    </citation>
    <scope>NUCLEOTIDE SEQUENCE [LARGE SCALE GENOMIC DNA]</scope>
    <source>
        <strain evidence="3">cv. Fuhuasheng</strain>
        <tissue evidence="2">Leaves</tissue>
    </source>
</reference>
<name>A0A445DLE2_ARAHY</name>
<protein>
    <submittedName>
        <fullName evidence="2">Uncharacterized protein</fullName>
    </submittedName>
</protein>
<sequence length="131" mass="14781">MSEAKKAIVQDLGFSGLIHIPAMNVPYKLLKQLAYSFDLSRNKLDIWKKQKEKKKTISLESEIVAESESDSEDDSEETSTRRKQPKRMAKNFSQPQQESHEEVAPTNVCSLAQALNNAIMLVVNAALKNNF</sequence>
<dbReference type="EMBL" id="SDMP01000003">
    <property type="protein sequence ID" value="RYR64013.1"/>
    <property type="molecule type" value="Genomic_DNA"/>
</dbReference>
<dbReference type="Proteomes" id="UP000289738">
    <property type="component" value="Chromosome A03"/>
</dbReference>
<comment type="caution">
    <text evidence="2">The sequence shown here is derived from an EMBL/GenBank/DDBJ whole genome shotgun (WGS) entry which is preliminary data.</text>
</comment>
<proteinExistence type="predicted"/>
<feature type="region of interest" description="Disordered" evidence="1">
    <location>
        <begin position="62"/>
        <end position="105"/>
    </location>
</feature>
<keyword evidence="3" id="KW-1185">Reference proteome</keyword>
<gene>
    <name evidence="2" type="ORF">Ahy_A03g010174</name>
</gene>
<dbReference type="AlphaFoldDB" id="A0A445DLE2"/>